<feature type="transmembrane region" description="Helical" evidence="5">
    <location>
        <begin position="81"/>
        <end position="100"/>
    </location>
</feature>
<evidence type="ECO:0000313" key="7">
    <source>
        <dbReference type="Proteomes" id="UP000092651"/>
    </source>
</evidence>
<proteinExistence type="predicted"/>
<evidence type="ECO:0000313" key="6">
    <source>
        <dbReference type="EMBL" id="OCA69089.1"/>
    </source>
</evidence>
<feature type="transmembrane region" description="Helical" evidence="5">
    <location>
        <begin position="106"/>
        <end position="123"/>
    </location>
</feature>
<reference evidence="6 7" key="1">
    <citation type="submission" date="2016-07" db="EMBL/GenBank/DDBJ databases">
        <authorList>
            <person name="Jeong J.-J."/>
            <person name="Kim D.W."/>
            <person name="Sang M.K."/>
            <person name="Choi I.-G."/>
            <person name="Kim K.D."/>
        </authorList>
    </citation>
    <scope>NUCLEOTIDE SEQUENCE [LARGE SCALE GENOMIC DNA]</scope>
    <source>
        <strain evidence="6 7">UTM-3</strain>
    </source>
</reference>
<comment type="caution">
    <text evidence="6">The sequence shown here is derived from an EMBL/GenBank/DDBJ whole genome shotgun (WGS) entry which is preliminary data.</text>
</comment>
<evidence type="ECO:0000256" key="3">
    <source>
        <dbReference type="ARBA" id="ARBA00022989"/>
    </source>
</evidence>
<keyword evidence="2 5" id="KW-0812">Transmembrane</keyword>
<gene>
    <name evidence="6" type="ORF">BBI01_17915</name>
</gene>
<dbReference type="GO" id="GO:0016020">
    <property type="term" value="C:membrane"/>
    <property type="evidence" value="ECO:0007669"/>
    <property type="project" value="UniProtKB-SubCell"/>
</dbReference>
<keyword evidence="3 5" id="KW-1133">Transmembrane helix</keyword>
<dbReference type="Proteomes" id="UP000092651">
    <property type="component" value="Unassembled WGS sequence"/>
</dbReference>
<organism evidence="6 7">
    <name type="scientific">Chryseobacterium artocarpi</name>
    <dbReference type="NCBI Taxonomy" id="1414727"/>
    <lineage>
        <taxon>Bacteria</taxon>
        <taxon>Pseudomonadati</taxon>
        <taxon>Bacteroidota</taxon>
        <taxon>Flavobacteriia</taxon>
        <taxon>Flavobacteriales</taxon>
        <taxon>Weeksellaceae</taxon>
        <taxon>Chryseobacterium group</taxon>
        <taxon>Chryseobacterium</taxon>
    </lineage>
</organism>
<evidence type="ECO:0000256" key="2">
    <source>
        <dbReference type="ARBA" id="ARBA00022692"/>
    </source>
</evidence>
<evidence type="ECO:0000256" key="5">
    <source>
        <dbReference type="SAM" id="Phobius"/>
    </source>
</evidence>
<keyword evidence="4 5" id="KW-0472">Membrane</keyword>
<keyword evidence="7" id="KW-1185">Reference proteome</keyword>
<sequence>MNNLTSPTLKKEKRIYWITTIIAMIMTVGPALLYFTNDYLIETMRNRLGFPDYFRVELAIGKYLGAIALLVPAIPKMFKEWAYVAFGIVLISGSIAHGLIDGFAAGISPLVPFAILSVSYYYFRKLNYAD</sequence>
<accession>A0A1B8ZBW2</accession>
<name>A0A1B8ZBW2_9FLAO</name>
<dbReference type="InterPro" id="IPR032808">
    <property type="entry name" value="DoxX"/>
</dbReference>
<dbReference type="OrthoDB" id="7960583at2"/>
<dbReference type="EMBL" id="MAYH01000048">
    <property type="protein sequence ID" value="OCA69089.1"/>
    <property type="molecule type" value="Genomic_DNA"/>
</dbReference>
<dbReference type="AlphaFoldDB" id="A0A1B8ZBW2"/>
<comment type="subcellular location">
    <subcellularLocation>
        <location evidence="1">Membrane</location>
        <topology evidence="1">Multi-pass membrane protein</topology>
    </subcellularLocation>
</comment>
<evidence type="ECO:0008006" key="8">
    <source>
        <dbReference type="Google" id="ProtNLM"/>
    </source>
</evidence>
<dbReference type="RefSeq" id="WP_065396188.1">
    <property type="nucleotide sequence ID" value="NZ_MAYH01000048.1"/>
</dbReference>
<evidence type="ECO:0000256" key="4">
    <source>
        <dbReference type="ARBA" id="ARBA00023136"/>
    </source>
</evidence>
<evidence type="ECO:0000256" key="1">
    <source>
        <dbReference type="ARBA" id="ARBA00004141"/>
    </source>
</evidence>
<dbReference type="Pfam" id="PF13564">
    <property type="entry name" value="DoxX_2"/>
    <property type="match status" value="1"/>
</dbReference>
<feature type="transmembrane region" description="Helical" evidence="5">
    <location>
        <begin position="15"/>
        <end position="36"/>
    </location>
</feature>
<protein>
    <recommendedName>
        <fullName evidence="8">DoxX-like family protein</fullName>
    </recommendedName>
</protein>